<evidence type="ECO:0000256" key="6">
    <source>
        <dbReference type="ARBA" id="ARBA00023163"/>
    </source>
</evidence>
<dbReference type="PROSITE" id="PS00688">
    <property type="entry name" value="SIGMA54_INTERACT_3"/>
    <property type="match status" value="1"/>
</dbReference>
<protein>
    <recommendedName>
        <fullName evidence="7">HTH-type transcriptional regulatory protein TyrR</fullName>
    </recommendedName>
</protein>
<reference evidence="12 13" key="1">
    <citation type="submission" date="2016-10" db="EMBL/GenBank/DDBJ databases">
        <authorList>
            <person name="de Groot N.N."/>
        </authorList>
    </citation>
    <scope>NUCLEOTIDE SEQUENCE [LARGE SCALE GENOMIC DNA]</scope>
    <source>
        <strain evidence="12 13">L 420-91</strain>
    </source>
</reference>
<dbReference type="InterPro" id="IPR025944">
    <property type="entry name" value="Sigma_54_int_dom_CS"/>
</dbReference>
<evidence type="ECO:0000256" key="2">
    <source>
        <dbReference type="ARBA" id="ARBA00022797"/>
    </source>
</evidence>
<proteinExistence type="predicted"/>
<dbReference type="InterPro" id="IPR013656">
    <property type="entry name" value="PAS_4"/>
</dbReference>
<dbReference type="PROSITE" id="PS50112">
    <property type="entry name" value="PAS"/>
    <property type="match status" value="1"/>
</dbReference>
<dbReference type="Gene3D" id="1.10.8.60">
    <property type="match status" value="1"/>
</dbReference>
<reference evidence="11 14" key="2">
    <citation type="submission" date="2021-08" db="EMBL/GenBank/DDBJ databases">
        <title>Complete genome sequence of the strain Aneurinibacillus thermoaerophilus CCM 8960.</title>
        <authorList>
            <person name="Musilova J."/>
            <person name="Kourilova X."/>
            <person name="Pernicova I."/>
            <person name="Bezdicek M."/>
            <person name="Lengerova M."/>
            <person name="Obruca S."/>
            <person name="Sedlar K."/>
        </authorList>
    </citation>
    <scope>NUCLEOTIDE SEQUENCE [LARGE SCALE GENOMIC DNA]</scope>
    <source>
        <strain evidence="11 14">CCM 8960</strain>
    </source>
</reference>
<dbReference type="InterPro" id="IPR025662">
    <property type="entry name" value="Sigma_54_int_dom_ATP-bd_1"/>
</dbReference>
<keyword evidence="14" id="KW-1185">Reference proteome</keyword>
<dbReference type="EMBL" id="CP080764">
    <property type="protein sequence ID" value="QYY42016.1"/>
    <property type="molecule type" value="Genomic_DNA"/>
</dbReference>
<keyword evidence="3" id="KW-0067">ATP-binding</keyword>
<dbReference type="Gene3D" id="3.40.50.300">
    <property type="entry name" value="P-loop containing nucleotide triphosphate hydrolases"/>
    <property type="match status" value="1"/>
</dbReference>
<feature type="domain" description="PAS" evidence="10">
    <location>
        <begin position="14"/>
        <end position="60"/>
    </location>
</feature>
<dbReference type="CDD" id="cd00009">
    <property type="entry name" value="AAA"/>
    <property type="match status" value="1"/>
</dbReference>
<dbReference type="Pfam" id="PF08448">
    <property type="entry name" value="PAS_4"/>
    <property type="match status" value="1"/>
</dbReference>
<dbReference type="InterPro" id="IPR025943">
    <property type="entry name" value="Sigma_54_int_dom_ATP-bd_2"/>
</dbReference>
<evidence type="ECO:0000256" key="8">
    <source>
        <dbReference type="SAM" id="MobiDB-lite"/>
    </source>
</evidence>
<dbReference type="PROSITE" id="PS00675">
    <property type="entry name" value="SIGMA54_INTERACT_1"/>
    <property type="match status" value="1"/>
</dbReference>
<dbReference type="Pfam" id="PF00158">
    <property type="entry name" value="Sigma54_activat"/>
    <property type="match status" value="1"/>
</dbReference>
<dbReference type="InterPro" id="IPR035965">
    <property type="entry name" value="PAS-like_dom_sf"/>
</dbReference>
<evidence type="ECO:0000313" key="14">
    <source>
        <dbReference type="Proteomes" id="UP000826616"/>
    </source>
</evidence>
<dbReference type="OrthoDB" id="9771372at2"/>
<dbReference type="Pfam" id="PF18024">
    <property type="entry name" value="HTH_50"/>
    <property type="match status" value="1"/>
</dbReference>
<keyword evidence="1" id="KW-0547">Nucleotide-binding</keyword>
<dbReference type="PANTHER" id="PTHR32071">
    <property type="entry name" value="TRANSCRIPTIONAL REGULATORY PROTEIN"/>
    <property type="match status" value="1"/>
</dbReference>
<dbReference type="SMART" id="SM00382">
    <property type="entry name" value="AAA"/>
    <property type="match status" value="1"/>
</dbReference>
<dbReference type="Pfam" id="PF25601">
    <property type="entry name" value="AAA_lid_14"/>
    <property type="match status" value="1"/>
</dbReference>
<dbReference type="PROSITE" id="PS00676">
    <property type="entry name" value="SIGMA54_INTERACT_2"/>
    <property type="match status" value="1"/>
</dbReference>
<dbReference type="InterPro" id="IPR027417">
    <property type="entry name" value="P-loop_NTPase"/>
</dbReference>
<dbReference type="InterPro" id="IPR000014">
    <property type="entry name" value="PAS"/>
</dbReference>
<dbReference type="PROSITE" id="PS50045">
    <property type="entry name" value="SIGMA54_INTERACT_4"/>
    <property type="match status" value="1"/>
</dbReference>
<dbReference type="GO" id="GO:0005524">
    <property type="term" value="F:ATP binding"/>
    <property type="evidence" value="ECO:0007669"/>
    <property type="project" value="UniProtKB-KW"/>
</dbReference>
<sequence>MQRTAENNKQIEISAETLMNILDHSSDEIFVLDKEGRIIYVNKVCERHYGLKPSEVIGKTNDEFVSKGYWSPSIVPFVLTSKKPITIKQTTYIGGELITTAIPILNKDNEIELIVTTSQEQNYKKLQMPDTHEKNDSETEYPSSKNLITNNKEMKKLIAFCEKVAKVDTTLLIQGESGTGKSVLAKYIHQMSTRKNGPFLSLNCAAIPEELLESELFGYVHGAFTGASKGGKMGLLEAANGGTVFLDEIGEISPKMQAKLLQVIQERQFFPVGGREAKKLDIRIITATNQNLYEMVQEKRFREDLYYRLNVIEIKLPPLRERVEDIIPLTYYFLNKFNKKYEVYRLISQKALDIIFSYDWPGNVRQLENVIERLVVTTDSIIEVEDLPDTIVQSAKPKSYFTSSASLDEAIEELEKNMVINSYQKNKSSRKVAKDLQISQTRACKLIRKYCRTS</sequence>
<evidence type="ECO:0000256" key="4">
    <source>
        <dbReference type="ARBA" id="ARBA00023015"/>
    </source>
</evidence>
<dbReference type="AlphaFoldDB" id="A0A1G7YEE3"/>
<dbReference type="InterPro" id="IPR003593">
    <property type="entry name" value="AAA+_ATPase"/>
</dbReference>
<evidence type="ECO:0000256" key="5">
    <source>
        <dbReference type="ARBA" id="ARBA00023125"/>
    </source>
</evidence>
<evidence type="ECO:0000259" key="9">
    <source>
        <dbReference type="PROSITE" id="PS50045"/>
    </source>
</evidence>
<dbReference type="GO" id="GO:0003677">
    <property type="term" value="F:DNA binding"/>
    <property type="evidence" value="ECO:0007669"/>
    <property type="project" value="UniProtKB-KW"/>
</dbReference>
<dbReference type="SUPFAM" id="SSF52540">
    <property type="entry name" value="P-loop containing nucleoside triphosphate hydrolases"/>
    <property type="match status" value="1"/>
</dbReference>
<dbReference type="Gene3D" id="1.10.10.60">
    <property type="entry name" value="Homeodomain-like"/>
    <property type="match status" value="1"/>
</dbReference>
<evidence type="ECO:0000313" key="11">
    <source>
        <dbReference type="EMBL" id="QYY42016.1"/>
    </source>
</evidence>
<dbReference type="SUPFAM" id="SSF55785">
    <property type="entry name" value="PYP-like sensor domain (PAS domain)"/>
    <property type="match status" value="1"/>
</dbReference>
<dbReference type="EMBL" id="FNDE01000006">
    <property type="protein sequence ID" value="SDG94724.1"/>
    <property type="molecule type" value="Genomic_DNA"/>
</dbReference>
<keyword evidence="5" id="KW-0238">DNA-binding</keyword>
<dbReference type="Proteomes" id="UP000826616">
    <property type="component" value="Chromosome"/>
</dbReference>
<dbReference type="InterPro" id="IPR058031">
    <property type="entry name" value="AAA_lid_NorR"/>
</dbReference>
<dbReference type="FunFam" id="3.40.50.300:FF:000006">
    <property type="entry name" value="DNA-binding transcriptional regulator NtrC"/>
    <property type="match status" value="1"/>
</dbReference>
<evidence type="ECO:0000256" key="7">
    <source>
        <dbReference type="ARBA" id="ARBA00029500"/>
    </source>
</evidence>
<dbReference type="PANTHER" id="PTHR32071:SF57">
    <property type="entry name" value="C4-DICARBOXYLATE TRANSPORT TRANSCRIPTIONAL REGULATORY PROTEIN DCTD"/>
    <property type="match status" value="1"/>
</dbReference>
<gene>
    <name evidence="11" type="ORF">K3F53_14235</name>
    <name evidence="12" type="ORF">SAMN04489735_100695</name>
</gene>
<dbReference type="Gene3D" id="3.30.450.20">
    <property type="entry name" value="PAS domain"/>
    <property type="match status" value="1"/>
</dbReference>
<dbReference type="InterPro" id="IPR002078">
    <property type="entry name" value="Sigma_54_int"/>
</dbReference>
<keyword evidence="6" id="KW-0804">Transcription</keyword>
<evidence type="ECO:0000259" key="10">
    <source>
        <dbReference type="PROSITE" id="PS50112"/>
    </source>
</evidence>
<dbReference type="Proteomes" id="UP000198956">
    <property type="component" value="Unassembled WGS sequence"/>
</dbReference>
<evidence type="ECO:0000313" key="13">
    <source>
        <dbReference type="Proteomes" id="UP000198956"/>
    </source>
</evidence>
<organism evidence="12 13">
    <name type="scientific">Aneurinibacillus thermoaerophilus</name>
    <dbReference type="NCBI Taxonomy" id="143495"/>
    <lineage>
        <taxon>Bacteria</taxon>
        <taxon>Bacillati</taxon>
        <taxon>Bacillota</taxon>
        <taxon>Bacilli</taxon>
        <taxon>Bacillales</taxon>
        <taxon>Paenibacillaceae</taxon>
        <taxon>Aneurinibacillus group</taxon>
        <taxon>Aneurinibacillus</taxon>
    </lineage>
</organism>
<dbReference type="CDD" id="cd00130">
    <property type="entry name" value="PAS"/>
    <property type="match status" value="1"/>
</dbReference>
<evidence type="ECO:0000256" key="1">
    <source>
        <dbReference type="ARBA" id="ARBA00022741"/>
    </source>
</evidence>
<evidence type="ECO:0000256" key="3">
    <source>
        <dbReference type="ARBA" id="ARBA00022840"/>
    </source>
</evidence>
<dbReference type="InterPro" id="IPR030828">
    <property type="entry name" value="HTH_TyrR"/>
</dbReference>
<keyword evidence="4" id="KW-0805">Transcription regulation</keyword>
<evidence type="ECO:0000313" key="12">
    <source>
        <dbReference type="EMBL" id="SDG94724.1"/>
    </source>
</evidence>
<feature type="region of interest" description="Disordered" evidence="8">
    <location>
        <begin position="124"/>
        <end position="146"/>
    </location>
</feature>
<dbReference type="GeneID" id="97142535"/>
<accession>A0A1G7YEE3</accession>
<dbReference type="NCBIfam" id="TIGR00229">
    <property type="entry name" value="sensory_box"/>
    <property type="match status" value="1"/>
</dbReference>
<feature type="domain" description="Sigma-54 factor interaction" evidence="9">
    <location>
        <begin position="147"/>
        <end position="376"/>
    </location>
</feature>
<dbReference type="GO" id="GO:0006355">
    <property type="term" value="P:regulation of DNA-templated transcription"/>
    <property type="evidence" value="ECO:0007669"/>
    <property type="project" value="InterPro"/>
</dbReference>
<keyword evidence="2" id="KW-0058">Aromatic hydrocarbons catabolism</keyword>
<name>A0A1G7YEE3_ANETH</name>
<dbReference type="SMART" id="SM00091">
    <property type="entry name" value="PAS"/>
    <property type="match status" value="1"/>
</dbReference>
<dbReference type="RefSeq" id="WP_057897987.1">
    <property type="nucleotide sequence ID" value="NZ_CP080764.1"/>
</dbReference>